<dbReference type="RefSeq" id="WP_301209493.1">
    <property type="nucleotide sequence ID" value="NZ_JAROCF010000001.1"/>
</dbReference>
<dbReference type="InterPro" id="IPR016040">
    <property type="entry name" value="NAD(P)-bd_dom"/>
</dbReference>
<dbReference type="PANTHER" id="PTHR47129:SF1">
    <property type="entry name" value="NMRA-LIKE DOMAIN-CONTAINING PROTEIN"/>
    <property type="match status" value="1"/>
</dbReference>
<reference evidence="2" key="1">
    <citation type="submission" date="2023-06" db="EMBL/GenBank/DDBJ databases">
        <title>MT1 and MT2 Draft Genomes of Novel Species.</title>
        <authorList>
            <person name="Venkateswaran K."/>
        </authorList>
    </citation>
    <scope>NUCLEOTIDE SEQUENCE</scope>
    <source>
        <strain evidence="2">F6_8S_P_1B</strain>
    </source>
</reference>
<proteinExistence type="predicted"/>
<dbReference type="Gene3D" id="3.90.25.10">
    <property type="entry name" value="UDP-galactose 4-epimerase, domain 1"/>
    <property type="match status" value="1"/>
</dbReference>
<evidence type="ECO:0000259" key="1">
    <source>
        <dbReference type="Pfam" id="PF13460"/>
    </source>
</evidence>
<evidence type="ECO:0000313" key="3">
    <source>
        <dbReference type="Proteomes" id="UP001174208"/>
    </source>
</evidence>
<dbReference type="InterPro" id="IPR036291">
    <property type="entry name" value="NAD(P)-bd_dom_sf"/>
</dbReference>
<evidence type="ECO:0000313" key="2">
    <source>
        <dbReference type="EMBL" id="MDN4616311.1"/>
    </source>
</evidence>
<dbReference type="SUPFAM" id="SSF51735">
    <property type="entry name" value="NAD(P)-binding Rossmann-fold domains"/>
    <property type="match status" value="1"/>
</dbReference>
<comment type="caution">
    <text evidence="2">The sequence shown here is derived from an EMBL/GenBank/DDBJ whole genome shotgun (WGS) entry which is preliminary data.</text>
</comment>
<dbReference type="InterPro" id="IPR052718">
    <property type="entry name" value="NmrA-type_oxidoreductase"/>
</dbReference>
<dbReference type="EMBL" id="JAROCF010000001">
    <property type="protein sequence ID" value="MDN4616311.1"/>
    <property type="molecule type" value="Genomic_DNA"/>
</dbReference>
<gene>
    <name evidence="2" type="ORF">P5G50_17825</name>
</gene>
<dbReference type="PANTHER" id="PTHR47129">
    <property type="entry name" value="QUINONE OXIDOREDUCTASE 2"/>
    <property type="match status" value="1"/>
</dbReference>
<name>A0ABT8KFS9_9MICO</name>
<sequence>MSGHHILITGATGRLGGAIVATLADRAPGRVHALVRRAGDARAFADRRLPTRAGDYDDPATLAAAFAGIDTLVFVSSPALDPGVRVPQHRAVVEAALTAGVRRVVYTSAFGAQHDPGHATTEGLLLDAFDRDGRGATILRNGFYTEPFVERALAEAEAGRIASAAGDGPLATASLRDLAEAAAAAALRPPREHVLELRGPAWTYDALAAALAAALGRPVAHERVAPEAAGPLGPLQALAARGLLAAETGDLAALLGRPPRGIVDVVRDAVP</sequence>
<dbReference type="Proteomes" id="UP001174208">
    <property type="component" value="Unassembled WGS sequence"/>
</dbReference>
<accession>A0ABT8KFS9</accession>
<protein>
    <submittedName>
        <fullName evidence="2">NAD(P)H-binding protein</fullName>
    </submittedName>
</protein>
<keyword evidence="3" id="KW-1185">Reference proteome</keyword>
<organism evidence="2 3">
    <name type="scientific">Leifsonia williamsii</name>
    <dbReference type="NCBI Taxonomy" id="3035919"/>
    <lineage>
        <taxon>Bacteria</taxon>
        <taxon>Bacillati</taxon>
        <taxon>Actinomycetota</taxon>
        <taxon>Actinomycetes</taxon>
        <taxon>Micrococcales</taxon>
        <taxon>Microbacteriaceae</taxon>
        <taxon>Leifsonia</taxon>
    </lineage>
</organism>
<feature type="domain" description="NAD(P)-binding" evidence="1">
    <location>
        <begin position="10"/>
        <end position="117"/>
    </location>
</feature>
<dbReference type="Gene3D" id="3.40.50.720">
    <property type="entry name" value="NAD(P)-binding Rossmann-like Domain"/>
    <property type="match status" value="1"/>
</dbReference>
<dbReference type="Pfam" id="PF13460">
    <property type="entry name" value="NAD_binding_10"/>
    <property type="match status" value="1"/>
</dbReference>